<dbReference type="Proteomes" id="UP000681720">
    <property type="component" value="Unassembled WGS sequence"/>
</dbReference>
<evidence type="ECO:0000313" key="1">
    <source>
        <dbReference type="EMBL" id="CAF5228736.1"/>
    </source>
</evidence>
<dbReference type="InterPro" id="IPR043472">
    <property type="entry name" value="Macro_dom-like"/>
</dbReference>
<evidence type="ECO:0008006" key="3">
    <source>
        <dbReference type="Google" id="ProtNLM"/>
    </source>
</evidence>
<reference evidence="1" key="1">
    <citation type="submission" date="2021-02" db="EMBL/GenBank/DDBJ databases">
        <authorList>
            <person name="Nowell W R."/>
        </authorList>
    </citation>
    <scope>NUCLEOTIDE SEQUENCE</scope>
</reference>
<dbReference type="PANTHER" id="PTHR35596:SF1">
    <property type="entry name" value="MICROBIAL-TYPE PARG CATALYTIC DOMAIN-CONTAINING PROTEIN"/>
    <property type="match status" value="1"/>
</dbReference>
<proteinExistence type="predicted"/>
<dbReference type="AlphaFoldDB" id="A0A8S3KCR0"/>
<dbReference type="SUPFAM" id="SSF52949">
    <property type="entry name" value="Macro domain-like"/>
    <property type="match status" value="1"/>
</dbReference>
<feature type="non-terminal residue" evidence="1">
    <location>
        <position position="137"/>
    </location>
</feature>
<evidence type="ECO:0000313" key="2">
    <source>
        <dbReference type="Proteomes" id="UP000681720"/>
    </source>
</evidence>
<gene>
    <name evidence="1" type="ORF">GIL414_LOCUS88316</name>
</gene>
<dbReference type="EMBL" id="CAJOBJ010385042">
    <property type="protein sequence ID" value="CAF5228736.1"/>
    <property type="molecule type" value="Genomic_DNA"/>
</dbReference>
<comment type="caution">
    <text evidence="1">The sequence shown here is derived from an EMBL/GenBank/DDBJ whole genome shotgun (WGS) entry which is preliminary data.</text>
</comment>
<name>A0A8S3KCR0_9BILA</name>
<sequence>GYDTKKIENIFAIAYHHKHDCLILSAFGCGAFKNPSDHIASIFKSVIYQYAGFFNTIYFAIVDDHNTGNKNNPQGNLLPFQEILDGLIVPSPINLCMDAAIGSNRIIDKSNDEQLILSDVCIFGLPPCHHGAKCRDL</sequence>
<accession>A0A8S3KCR0</accession>
<dbReference type="PANTHER" id="PTHR35596">
    <property type="entry name" value="DUF2263 DOMAIN-CONTAINING PROTEIN"/>
    <property type="match status" value="1"/>
</dbReference>
<dbReference type="Gene3D" id="3.40.220.10">
    <property type="entry name" value="Leucine Aminopeptidase, subunit E, domain 1"/>
    <property type="match status" value="1"/>
</dbReference>
<protein>
    <recommendedName>
        <fullName evidence="3">Microbial-type PARG catalytic domain-containing protein</fullName>
    </recommendedName>
</protein>
<organism evidence="1 2">
    <name type="scientific">Rotaria magnacalcarata</name>
    <dbReference type="NCBI Taxonomy" id="392030"/>
    <lineage>
        <taxon>Eukaryota</taxon>
        <taxon>Metazoa</taxon>
        <taxon>Spiralia</taxon>
        <taxon>Gnathifera</taxon>
        <taxon>Rotifera</taxon>
        <taxon>Eurotatoria</taxon>
        <taxon>Bdelloidea</taxon>
        <taxon>Philodinida</taxon>
        <taxon>Philodinidae</taxon>
        <taxon>Rotaria</taxon>
    </lineage>
</organism>
<feature type="non-terminal residue" evidence="1">
    <location>
        <position position="1"/>
    </location>
</feature>